<organism evidence="1 2">
    <name type="scientific">Candidatus Methylospira mobilis</name>
    <dbReference type="NCBI Taxonomy" id="1808979"/>
    <lineage>
        <taxon>Bacteria</taxon>
        <taxon>Pseudomonadati</taxon>
        <taxon>Pseudomonadota</taxon>
        <taxon>Gammaproteobacteria</taxon>
        <taxon>Methylococcales</taxon>
        <taxon>Methylococcaceae</taxon>
        <taxon>Candidatus Methylospira</taxon>
    </lineage>
</organism>
<dbReference type="CDD" id="cd09731">
    <property type="entry name" value="Cse2_I-E"/>
    <property type="match status" value="1"/>
</dbReference>
<evidence type="ECO:0000313" key="2">
    <source>
        <dbReference type="Proteomes" id="UP000325755"/>
    </source>
</evidence>
<sequence>MEDKKSTPIEVIFAKPLFNWWQGLDEDRASRAVLRRCATLDAVTLSDAYQHFYRYMVACGWPENASERQRDKLAAIAGLLAHVKTEDTQRLPIKMSELAGDRPLVSELRFRDLLKVETTDELFDSLRRVLPLIDKKANIYLLANDVYFWGDKIKKDWAYSYRWPVKQSA</sequence>
<reference evidence="1 2" key="1">
    <citation type="submission" date="2019-09" db="EMBL/GenBank/DDBJ databases">
        <title>Ecophysiology of the spiral-shaped methanotroph Methylospira mobilis as revealed by the complete genome sequence.</title>
        <authorList>
            <person name="Oshkin I.Y."/>
            <person name="Dedysh S.N."/>
            <person name="Miroshnikov K."/>
            <person name="Danilova O.V."/>
            <person name="Hakobyan A."/>
            <person name="Liesack W."/>
        </authorList>
    </citation>
    <scope>NUCLEOTIDE SEQUENCE [LARGE SCALE GENOMIC DNA]</scope>
    <source>
        <strain evidence="1 2">Shm1</strain>
    </source>
</reference>
<dbReference type="Pfam" id="PF09485">
    <property type="entry name" value="CRISPR_Cse2"/>
    <property type="match status" value="1"/>
</dbReference>
<keyword evidence="2" id="KW-1185">Reference proteome</keyword>
<proteinExistence type="predicted"/>
<dbReference type="Proteomes" id="UP000325755">
    <property type="component" value="Chromosome"/>
</dbReference>
<name>A0A5Q0BBK7_9GAMM</name>
<dbReference type="NCBIfam" id="TIGR02548">
    <property type="entry name" value="casB_cse2"/>
    <property type="match status" value="1"/>
</dbReference>
<evidence type="ECO:0000313" key="1">
    <source>
        <dbReference type="EMBL" id="QFY41333.1"/>
    </source>
</evidence>
<dbReference type="InterPro" id="IPR013382">
    <property type="entry name" value="CRISPR-assoc_prot_Cse2"/>
</dbReference>
<gene>
    <name evidence="1" type="primary">casB</name>
    <name evidence="1" type="ORF">F6R98_00785</name>
</gene>
<dbReference type="RefSeq" id="WP_153247312.1">
    <property type="nucleotide sequence ID" value="NZ_CP044205.1"/>
</dbReference>
<dbReference type="OrthoDB" id="333835at2"/>
<dbReference type="InterPro" id="IPR038287">
    <property type="entry name" value="Cse2_sf"/>
</dbReference>
<dbReference type="Gene3D" id="1.10.520.40">
    <property type="entry name" value="CRISPR-associated protein Cse2"/>
    <property type="match status" value="1"/>
</dbReference>
<dbReference type="EMBL" id="CP044205">
    <property type="protein sequence ID" value="QFY41333.1"/>
    <property type="molecule type" value="Genomic_DNA"/>
</dbReference>
<protein>
    <submittedName>
        <fullName evidence="1">Type I-E CRISPR-associated protein Cse2/CasB</fullName>
    </submittedName>
</protein>
<dbReference type="AlphaFoldDB" id="A0A5Q0BBK7"/>
<dbReference type="KEGG" id="mmob:F6R98_00785"/>
<dbReference type="InParanoid" id="A0A5Q0BBK7"/>
<accession>A0A5Q0BBK7</accession>